<dbReference type="STRING" id="137658.SAMN05216186_10264"/>
<evidence type="ECO:0000313" key="1">
    <source>
        <dbReference type="EMBL" id="SDJ59819.1"/>
    </source>
</evidence>
<evidence type="ECO:0000313" key="2">
    <source>
        <dbReference type="Proteomes" id="UP000198706"/>
    </source>
</evidence>
<keyword evidence="2" id="KW-1185">Reference proteome</keyword>
<accession>A0A1G8V1H5</accession>
<organism evidence="1 2">
    <name type="scientific">Pseudomonas indica</name>
    <dbReference type="NCBI Taxonomy" id="137658"/>
    <lineage>
        <taxon>Bacteria</taxon>
        <taxon>Pseudomonadati</taxon>
        <taxon>Pseudomonadota</taxon>
        <taxon>Gammaproteobacteria</taxon>
        <taxon>Pseudomonadales</taxon>
        <taxon>Pseudomonadaceae</taxon>
        <taxon>Pseudomonas</taxon>
    </lineage>
</organism>
<dbReference type="RefSeq" id="WP_084336845.1">
    <property type="nucleotide sequence ID" value="NZ_FNFD01000002.1"/>
</dbReference>
<gene>
    <name evidence="1" type="ORF">SAMN05216186_10264</name>
</gene>
<sequence>MNQTLIVSTDQGTPGHWQGCLRDPSFKILWRCPHRHTSGYLEAADCARAELERRHPTPIHTGPAPDGATHIGKESGDFYRPDDEGYLVQVYRRGRWVEEPMHAHNLLASSSFIAVRGAPPREQLPEQMPDTPRAYLPELQQQMFNFETPAEVAA</sequence>
<protein>
    <submittedName>
        <fullName evidence="1">Uncharacterized protein</fullName>
    </submittedName>
</protein>
<proteinExistence type="predicted"/>
<name>A0A1G8V1H5_9PSED</name>
<dbReference type="EMBL" id="FNFD01000002">
    <property type="protein sequence ID" value="SDJ59819.1"/>
    <property type="molecule type" value="Genomic_DNA"/>
</dbReference>
<reference evidence="1 2" key="1">
    <citation type="submission" date="2016-10" db="EMBL/GenBank/DDBJ databases">
        <authorList>
            <person name="de Groot N.N."/>
        </authorList>
    </citation>
    <scope>NUCLEOTIDE SEQUENCE [LARGE SCALE GENOMIC DNA]</scope>
    <source>
        <strain evidence="1 2">JCM 21544</strain>
    </source>
</reference>
<dbReference type="Proteomes" id="UP000198706">
    <property type="component" value="Unassembled WGS sequence"/>
</dbReference>
<dbReference type="AlphaFoldDB" id="A0A1G8V1H5"/>